<evidence type="ECO:0000313" key="1">
    <source>
        <dbReference type="EMBL" id="RJT29342.1"/>
    </source>
</evidence>
<name>A0A6M7TQV2_9HYPH</name>
<proteinExistence type="predicted"/>
<protein>
    <submittedName>
        <fullName evidence="1">Uncharacterized protein</fullName>
    </submittedName>
</protein>
<evidence type="ECO:0000313" key="2">
    <source>
        <dbReference type="Proteomes" id="UP000275530"/>
    </source>
</evidence>
<gene>
    <name evidence="1" type="ORF">D3242_29125</name>
</gene>
<comment type="caution">
    <text evidence="1">The sequence shown here is derived from an EMBL/GenBank/DDBJ whole genome shotgun (WGS) entry which is preliminary data.</text>
</comment>
<keyword evidence="2" id="KW-1185">Reference proteome</keyword>
<accession>A0A6M7TQV2</accession>
<dbReference type="EMBL" id="QZXA01000015">
    <property type="protein sequence ID" value="RJT29342.1"/>
    <property type="molecule type" value="Genomic_DNA"/>
</dbReference>
<reference evidence="1 2" key="1">
    <citation type="submission" date="2018-09" db="EMBL/GenBank/DDBJ databases">
        <title>Mesorhizobium carmichaelinearum sp. nov. isolated from Carmichaelinea spp. root nodules in New Zealand.</title>
        <authorList>
            <person name="De Meyer S.E."/>
        </authorList>
    </citation>
    <scope>NUCLEOTIDE SEQUENCE [LARGE SCALE GENOMIC DNA]</scope>
    <source>
        <strain evidence="1 2">LMG 28313</strain>
    </source>
</reference>
<sequence length="81" mass="9054">MFFVRVAAQFGATAMTQPMEEYIRFQTANEALRQARALGATGDLAAAFEMLCTALERIIKDADEDIEDLVQVYYDLDSRVG</sequence>
<organism evidence="1 2">
    <name type="scientific">Mesorhizobium jarvisii</name>
    <dbReference type="NCBI Taxonomy" id="1777867"/>
    <lineage>
        <taxon>Bacteria</taxon>
        <taxon>Pseudomonadati</taxon>
        <taxon>Pseudomonadota</taxon>
        <taxon>Alphaproteobacteria</taxon>
        <taxon>Hyphomicrobiales</taxon>
        <taxon>Phyllobacteriaceae</taxon>
        <taxon>Mesorhizobium</taxon>
    </lineage>
</organism>
<dbReference type="Proteomes" id="UP000275530">
    <property type="component" value="Unassembled WGS sequence"/>
</dbReference>
<dbReference type="AlphaFoldDB" id="A0A6M7TQV2"/>